<protein>
    <submittedName>
        <fullName evidence="2">Uncharacterized protein</fullName>
    </submittedName>
</protein>
<evidence type="ECO:0000256" key="1">
    <source>
        <dbReference type="SAM" id="MobiDB-lite"/>
    </source>
</evidence>
<dbReference type="AlphaFoldDB" id="A0A848LIE1"/>
<evidence type="ECO:0000313" key="3">
    <source>
        <dbReference type="Proteomes" id="UP000518300"/>
    </source>
</evidence>
<dbReference type="EMBL" id="JABBJJ010000099">
    <property type="protein sequence ID" value="NMO17478.1"/>
    <property type="molecule type" value="Genomic_DNA"/>
</dbReference>
<accession>A0A848LIE1</accession>
<feature type="region of interest" description="Disordered" evidence="1">
    <location>
        <begin position="1"/>
        <end position="51"/>
    </location>
</feature>
<organism evidence="2 3">
    <name type="scientific">Pyxidicoccus fallax</name>
    <dbReference type="NCBI Taxonomy" id="394095"/>
    <lineage>
        <taxon>Bacteria</taxon>
        <taxon>Pseudomonadati</taxon>
        <taxon>Myxococcota</taxon>
        <taxon>Myxococcia</taxon>
        <taxon>Myxococcales</taxon>
        <taxon>Cystobacterineae</taxon>
        <taxon>Myxococcaceae</taxon>
        <taxon>Pyxidicoccus</taxon>
    </lineage>
</organism>
<comment type="caution">
    <text evidence="2">The sequence shown here is derived from an EMBL/GenBank/DDBJ whole genome shotgun (WGS) entry which is preliminary data.</text>
</comment>
<sequence>MPSQVGRSPGTRLQVPVSHVPARGTTPAAPARTTSSAPASGAPNPHLSDYSQTNRLRGQIDQQARNNPSFYGSLVGGVNDLLRRGAFGISPASHQSVMTNLERVHNGTMRQSTAHFREARTFARDTIESYRHGRFIQGEMERTGVMLNTLGGLGMGALEFGGDMVDAVRRRLGGR</sequence>
<dbReference type="Proteomes" id="UP000518300">
    <property type="component" value="Unassembled WGS sequence"/>
</dbReference>
<evidence type="ECO:0000313" key="2">
    <source>
        <dbReference type="EMBL" id="NMO17478.1"/>
    </source>
</evidence>
<keyword evidence="3" id="KW-1185">Reference proteome</keyword>
<reference evidence="2 3" key="1">
    <citation type="submission" date="2020-04" db="EMBL/GenBank/DDBJ databases">
        <title>Draft genome of Pyxidicoccus fallax type strain.</title>
        <authorList>
            <person name="Whitworth D.E."/>
        </authorList>
    </citation>
    <scope>NUCLEOTIDE SEQUENCE [LARGE SCALE GENOMIC DNA]</scope>
    <source>
        <strain evidence="2 3">DSM 14698</strain>
    </source>
</reference>
<gene>
    <name evidence="2" type="ORF">HG543_21815</name>
</gene>
<feature type="compositionally biased region" description="Low complexity" evidence="1">
    <location>
        <begin position="21"/>
        <end position="43"/>
    </location>
</feature>
<name>A0A848LIE1_9BACT</name>
<dbReference type="RefSeq" id="WP_169346725.1">
    <property type="nucleotide sequence ID" value="NZ_JABBJJ010000099.1"/>
</dbReference>
<proteinExistence type="predicted"/>